<organism evidence="4 5">
    <name type="scientific">Sporobacter termitidis DSM 10068</name>
    <dbReference type="NCBI Taxonomy" id="1123282"/>
    <lineage>
        <taxon>Bacteria</taxon>
        <taxon>Bacillati</taxon>
        <taxon>Bacillota</taxon>
        <taxon>Clostridia</taxon>
        <taxon>Eubacteriales</taxon>
        <taxon>Oscillospiraceae</taxon>
        <taxon>Sporobacter</taxon>
    </lineage>
</organism>
<keyword evidence="5" id="KW-1185">Reference proteome</keyword>
<dbReference type="Gene3D" id="2.160.20.110">
    <property type="match status" value="2"/>
</dbReference>
<dbReference type="EMBL" id="FQXV01000005">
    <property type="protein sequence ID" value="SHH97788.1"/>
    <property type="molecule type" value="Genomic_DNA"/>
</dbReference>
<reference evidence="4 5" key="1">
    <citation type="submission" date="2016-11" db="EMBL/GenBank/DDBJ databases">
        <authorList>
            <person name="Jaros S."/>
            <person name="Januszkiewicz K."/>
            <person name="Wedrychowicz H."/>
        </authorList>
    </citation>
    <scope>NUCLEOTIDE SEQUENCE [LARGE SCALE GENOMIC DNA]</scope>
    <source>
        <strain evidence="4 5">DSM 10068</strain>
    </source>
</reference>
<dbReference type="PROSITE" id="PS50835">
    <property type="entry name" value="IG_LIKE"/>
    <property type="match status" value="1"/>
</dbReference>
<dbReference type="Pfam" id="PF00395">
    <property type="entry name" value="SLH"/>
    <property type="match status" value="3"/>
</dbReference>
<dbReference type="Proteomes" id="UP000183995">
    <property type="component" value="Unassembled WGS sequence"/>
</dbReference>
<keyword evidence="1" id="KW-0677">Repeat</keyword>
<dbReference type="InterPro" id="IPR001119">
    <property type="entry name" value="SLH_dom"/>
</dbReference>
<dbReference type="Gene3D" id="2.60.40.10">
    <property type="entry name" value="Immunoglobulins"/>
    <property type="match status" value="1"/>
</dbReference>
<dbReference type="InterPro" id="IPR051465">
    <property type="entry name" value="Cell_Envelope_Struct_Comp"/>
</dbReference>
<feature type="domain" description="SLH" evidence="3">
    <location>
        <begin position="2002"/>
        <end position="2062"/>
    </location>
</feature>
<dbReference type="InterPro" id="IPR007110">
    <property type="entry name" value="Ig-like_dom"/>
</dbReference>
<proteinExistence type="predicted"/>
<evidence type="ECO:0000313" key="5">
    <source>
        <dbReference type="Proteomes" id="UP000183995"/>
    </source>
</evidence>
<gene>
    <name evidence="4" type="ORF">SAMN02745823_01722</name>
</gene>
<dbReference type="InterPro" id="IPR013783">
    <property type="entry name" value="Ig-like_fold"/>
</dbReference>
<dbReference type="PROSITE" id="PS51272">
    <property type="entry name" value="SLH"/>
    <property type="match status" value="3"/>
</dbReference>
<dbReference type="STRING" id="1123282.SAMN02745823_01722"/>
<accession>A0A1M5XE20</accession>
<feature type="domain" description="Ig-like" evidence="2">
    <location>
        <begin position="546"/>
        <end position="637"/>
    </location>
</feature>
<feature type="domain" description="SLH" evidence="3">
    <location>
        <begin position="2063"/>
        <end position="2126"/>
    </location>
</feature>
<evidence type="ECO:0000259" key="2">
    <source>
        <dbReference type="PROSITE" id="PS50835"/>
    </source>
</evidence>
<protein>
    <submittedName>
        <fullName evidence="4">S-layer homology domain-containing protein</fullName>
    </submittedName>
</protein>
<evidence type="ECO:0000259" key="3">
    <source>
        <dbReference type="PROSITE" id="PS51272"/>
    </source>
</evidence>
<dbReference type="PANTHER" id="PTHR43308">
    <property type="entry name" value="OUTER MEMBRANE PROTEIN ALPHA-RELATED"/>
    <property type="match status" value="1"/>
</dbReference>
<dbReference type="PANTHER" id="PTHR43308:SF5">
    <property type="entry name" value="S-LAYER PROTEIN _ PEPTIDOGLYCAN ENDO-BETA-N-ACETYLGLUCOSAMINIDASE"/>
    <property type="match status" value="1"/>
</dbReference>
<evidence type="ECO:0000313" key="4">
    <source>
        <dbReference type="EMBL" id="SHH97788.1"/>
    </source>
</evidence>
<name>A0A1M5XE20_9FIRM</name>
<dbReference type="InterPro" id="IPR044060">
    <property type="entry name" value="Bacterial_rp_domain"/>
</dbReference>
<sequence length="2187" mass="225250">MKRLSPRNINILNFMKLKAIPVFLAFILLITVFSPINAKAINGFSIDAATSTGSTVDVTLNFTLSEVAGMIGFGLDYDTAVFTPSAVNCGSYYFGDITGTLGTPGVYDYELSRDMFGNESFEPGTYSITITFDIAPGATGPYQINYKQDSTLILDADWNEKDVPATGSTITVDGSGGATKTQLTAPALSETPASVTADSITLAAPGASAQDGSAALEYHMSSNSGSSYGDWQTSETFSGLTAGTTYMFQARYVAADTENFTNSDASAAVSIATVTGGATQTQLTAPTLSATPAGVTANSITLAAPGSSAQDGSAALEYRAKIHGGTYGAWQDSPVFTGLTANTMYHFQARYVAGDTESFIDSAPSAEVGITTNASTAPTGTYTSGALTVNYFANYGGEVTVSEETGEFTITAIADGYVIDTVCVDGVPMSGMNDPNGKTSATYTFAGDTTGTHSIVAAYAYTLSFNAPDNGTLSVIRGSETLTSGDIVHGGDVLTITATPDDGYVLDALTLAGLHDNGDGTYTVYGTAAPSIYVSFKTQGAAAPAPVIGTQPAGGTFEVKSTVELSVTASAESGTLSYQWYRSDDNTTETPGDDFAFPNGTNSTYAPSSASPGTFYYYCVVKNTLDGGTASVKSDIAAVTIAAPSGGWSINSKRYGGSATGYTYSITVNGVVKGTGLLPNTELLSAAKEGDIVTITPTYDAGYGLDKFNLNVSPYTANADGSFTFTMINNDASFSIKVKTAKTIEIVPPAHGTVAATTEAGFETYGGTITVTATPDEGYRLGYISYSVDGGATWINVFNFTNNVGTISTSAANTMITAVFEESTGAISISNETELRAFAAAVNGGKTYRDVTVSLAQDIALTQPWTPIGTESHPFRGVFEGGVHTVSGMNVQYDTLDTNTRYLGLFGYVNAAVIQNLTVSGAVNAGDTAKNDTTFTYPFAGGLVGYAIAGTQIVSCVNGADVSVPVGTAGGIAGYFGGQMSGCVNSGSVTIRKNNIQAVGGIAGYFSGIMAQCGNYGDVTVVGELTVEEYEFQGMPRRDERTDPFGQAGGVAGYADGTVGECFNKGAVTGWGRNMGGLFGAVGYSAGKTITDSYSTGAVSMTAGGNTILDATVAGLVGLVPDGGMLTLTNCYTTGSIENLSKDSRSKTGALYCTMGTSGAYVTATNCFAAGSAPTASALGVKYQADANNVNGGNPLLWWEKTSTSDDEYPVTFTVTPANANATVKVFTDAAQTHEVTAAGGTFSLKAGLYYYTVTANGFVTENGNFNVTVAAKTVPVALRAAANVTFTVSPSTASLALTTGSKQAVAPVSSNGGVYTFILYAGDHYTYTAEAEGYNGATREFVASSGKITVSLTKSGQSDTDKHITGGQAIESGGRYIVDSGSTGTITIRTDKPVTLIGNGLSTSKVYNDLYIDCTSQATNLTLQDIYISNITGGASNKNMIDFANGAANTLLFEGTSILDMDTGATGYAMVHVPYGSRLTVGGVTPYDTLYFYKKEQGAGIGGNGGADGGGKSPEYNGPIIITGGNFFMKSSKQGALIGSGAQAKSASYGPGDIVIQGGTLNLTGISRAAAIGGSAGSTGAASGANVYIYPNASVNINVDYSGSAIGGGGHGPGNLDGSDGGAGNDADGGILHYYGGSIRTYIDYNAWSDGGWSSAPYNVKAYGVNDTAITADKVDASGKSVYLCALDTSKLPGGAGSFDVMDGTALIYSGELHQYAYINESLHKNNQITVNYTMDNWAPIKPPDSNLYLYLTGADHTLTVNGETVKATWDSTAKTFKLTYPAGGLSAEPASATIDAEADSSGTAKIGAGDITKGIADAIANAAKDGTAPTLAINVKASDSAAKIQAVIPASSFAELAGSQLQSVTVSTPIGAITLDNKALDSVTAQAKGTDVTLGVAKADKKALTKAQQDAAGTGTVFDLSITSGGTAIHDLGGGTATVRLPYTLKDGETAEGIVIWYLDDAGKLTQLEGAKYDAGSGTVIFTAPHFSLFVVGYDLVAAWQNPFTDVAKTAWYYKNVWYASTHGLFKGTSDTTFSPDTPMTRAMFVTVLGRLEGVKESDYTTSSFGDVPTGEWYSAYVEWAVKSGIVTGVGDGLFAPDRSVTREELAAMLYRYATFKKLDVTQASALDSFPDAADVSDWALTAVRWAVSEGLINGMGDGTLSPAATASRAQVAAILERTDENVLK</sequence>
<dbReference type="Pfam" id="PF18998">
    <property type="entry name" value="Flg_new_2"/>
    <property type="match status" value="2"/>
</dbReference>
<evidence type="ECO:0000256" key="1">
    <source>
        <dbReference type="ARBA" id="ARBA00022737"/>
    </source>
</evidence>
<feature type="domain" description="SLH" evidence="3">
    <location>
        <begin position="2129"/>
        <end position="2187"/>
    </location>
</feature>